<protein>
    <recommendedName>
        <fullName evidence="3">DUF1460 domain-containing protein</fullName>
    </recommendedName>
</protein>
<dbReference type="KEGG" id="gqu:AWC35_04975"/>
<name>A0A250AXV2_9GAMM</name>
<gene>
    <name evidence="1" type="ORF">AWC35_04975</name>
</gene>
<dbReference type="InterPro" id="IPR038765">
    <property type="entry name" value="Papain-like_cys_pep_sf"/>
</dbReference>
<dbReference type="Gene3D" id="2.30.260.10">
    <property type="entry name" value="putative xylanase like domain"/>
    <property type="match status" value="1"/>
</dbReference>
<organism evidence="1 2">
    <name type="scientific">Gibbsiella quercinecans</name>
    <dbReference type="NCBI Taxonomy" id="929813"/>
    <lineage>
        <taxon>Bacteria</taxon>
        <taxon>Pseudomonadati</taxon>
        <taxon>Pseudomonadota</taxon>
        <taxon>Gammaproteobacteria</taxon>
        <taxon>Enterobacterales</taxon>
        <taxon>Yersiniaceae</taxon>
        <taxon>Gibbsiella</taxon>
    </lineage>
</organism>
<dbReference type="Pfam" id="PF07313">
    <property type="entry name" value="AmiA-like"/>
    <property type="match status" value="1"/>
</dbReference>
<dbReference type="InterPro" id="IPR010846">
    <property type="entry name" value="AmiA-like"/>
</dbReference>
<reference evidence="1 2" key="1">
    <citation type="submission" date="2016-01" db="EMBL/GenBank/DDBJ databases">
        <authorList>
            <person name="Oliw E.H."/>
        </authorList>
    </citation>
    <scope>NUCLEOTIDE SEQUENCE [LARGE SCALE GENOMIC DNA]</scope>
    <source>
        <strain evidence="1 2">FRB97</strain>
    </source>
</reference>
<dbReference type="RefSeq" id="WP_230469394.1">
    <property type="nucleotide sequence ID" value="NZ_CP014136.1"/>
</dbReference>
<dbReference type="Gene3D" id="1.10.3670.10">
    <property type="entry name" value="Putative xylanase like domain"/>
    <property type="match status" value="1"/>
</dbReference>
<sequence>MTLDPQTLHTLQACLALRAATPPGAAKGELRALLAQQFLGLPYAANQLVGSATVPERLIIDFRGLDCFTLLDYVAALGVSDSVAAFIQNLIETRYADGEISFPQRKHFFSDWACRSKVVARDITALIGSLAVTVEKSLNQKADGGVYLAGLPVVARTITHIPGTDVDAGCISRLRSGDYIGIYTPLAGLDVTHVGILVHTAAGPVLRHASSHPSRHKVVDSPFIEYVRATSGIVVLRPE</sequence>
<proteinExistence type="predicted"/>
<dbReference type="Proteomes" id="UP000217182">
    <property type="component" value="Chromosome"/>
</dbReference>
<keyword evidence="2" id="KW-1185">Reference proteome</keyword>
<dbReference type="SUPFAM" id="SSF54001">
    <property type="entry name" value="Cysteine proteinases"/>
    <property type="match status" value="1"/>
</dbReference>
<evidence type="ECO:0000313" key="1">
    <source>
        <dbReference type="EMBL" id="ATA18747.1"/>
    </source>
</evidence>
<dbReference type="EMBL" id="CP014136">
    <property type="protein sequence ID" value="ATA18747.1"/>
    <property type="molecule type" value="Genomic_DNA"/>
</dbReference>
<dbReference type="AlphaFoldDB" id="A0A250AXV2"/>
<accession>A0A250AXV2</accession>
<evidence type="ECO:0008006" key="3">
    <source>
        <dbReference type="Google" id="ProtNLM"/>
    </source>
</evidence>
<evidence type="ECO:0000313" key="2">
    <source>
        <dbReference type="Proteomes" id="UP000217182"/>
    </source>
</evidence>